<gene>
    <name evidence="2" type="ORF">NJQ99_07735</name>
</gene>
<dbReference type="AlphaFoldDB" id="A0A9J6P8Z0"/>
<feature type="domain" description="Cupin type-2" evidence="1">
    <location>
        <begin position="44"/>
        <end position="112"/>
    </location>
</feature>
<evidence type="ECO:0000313" key="3">
    <source>
        <dbReference type="Proteomes" id="UP001055804"/>
    </source>
</evidence>
<evidence type="ECO:0000259" key="1">
    <source>
        <dbReference type="Pfam" id="PF07883"/>
    </source>
</evidence>
<dbReference type="RefSeq" id="WP_269332258.1">
    <property type="nucleotide sequence ID" value="NZ_JAMZFT010000002.1"/>
</dbReference>
<comment type="caution">
    <text evidence="2">The sequence shown here is derived from an EMBL/GenBank/DDBJ whole genome shotgun (WGS) entry which is preliminary data.</text>
</comment>
<dbReference type="InterPro" id="IPR052538">
    <property type="entry name" value="Flavonoid_dioxygenase-like"/>
</dbReference>
<keyword evidence="3" id="KW-1185">Reference proteome</keyword>
<name>A0A9J6P8Z0_9PROT</name>
<organism evidence="2 3">
    <name type="scientific">Futiania mangrovi</name>
    <dbReference type="NCBI Taxonomy" id="2959716"/>
    <lineage>
        <taxon>Bacteria</taxon>
        <taxon>Pseudomonadati</taxon>
        <taxon>Pseudomonadota</taxon>
        <taxon>Alphaproteobacteria</taxon>
        <taxon>Futianiales</taxon>
        <taxon>Futianiaceae</taxon>
        <taxon>Futiania</taxon>
    </lineage>
</organism>
<accession>A0A9J6P8Z0</accession>
<evidence type="ECO:0000313" key="2">
    <source>
        <dbReference type="EMBL" id="MCP1336292.1"/>
    </source>
</evidence>
<proteinExistence type="predicted"/>
<dbReference type="PANTHER" id="PTHR43346:SF1">
    <property type="entry name" value="QUERCETIN 2,3-DIOXYGENASE-RELATED"/>
    <property type="match status" value="1"/>
</dbReference>
<protein>
    <submittedName>
        <fullName evidence="2">Cupin domain-containing protein</fullName>
    </submittedName>
</protein>
<dbReference type="InterPro" id="IPR014710">
    <property type="entry name" value="RmlC-like_jellyroll"/>
</dbReference>
<dbReference type="CDD" id="cd02208">
    <property type="entry name" value="cupin_RmlC-like"/>
    <property type="match status" value="1"/>
</dbReference>
<dbReference type="EMBL" id="JAMZFT010000002">
    <property type="protein sequence ID" value="MCP1336292.1"/>
    <property type="molecule type" value="Genomic_DNA"/>
</dbReference>
<dbReference type="Pfam" id="PF07883">
    <property type="entry name" value="Cupin_2"/>
    <property type="match status" value="1"/>
</dbReference>
<dbReference type="Proteomes" id="UP001055804">
    <property type="component" value="Unassembled WGS sequence"/>
</dbReference>
<dbReference type="InterPro" id="IPR011051">
    <property type="entry name" value="RmlC_Cupin_sf"/>
</dbReference>
<dbReference type="PANTHER" id="PTHR43346">
    <property type="entry name" value="LIGAND BINDING DOMAIN PROTEIN, PUTATIVE (AFU_ORTHOLOGUE AFUA_6G14370)-RELATED"/>
    <property type="match status" value="1"/>
</dbReference>
<reference evidence="2" key="1">
    <citation type="submission" date="2022-06" db="EMBL/GenBank/DDBJ databases">
        <title>Isolation and Genomics of Futiania mangrovii gen. nov., sp. nov., a Rare and Metabolically-versatile member in the Class Alphaproteobacteria.</title>
        <authorList>
            <person name="Liu L."/>
            <person name="Huang W.-C."/>
            <person name="Pan J."/>
            <person name="Li J."/>
            <person name="Huang Y."/>
            <person name="Du H."/>
            <person name="Liu Y."/>
            <person name="Li M."/>
        </authorList>
    </citation>
    <scope>NUCLEOTIDE SEQUENCE</scope>
    <source>
        <strain evidence="2">FT118</strain>
    </source>
</reference>
<dbReference type="InterPro" id="IPR013096">
    <property type="entry name" value="Cupin_2"/>
</dbReference>
<sequence>MSTPQMVVSLDDLDVYSPPLHSGTQNRRLVEAGLGAGVEVIHGTIAPGGMGDRHKHATEWQIILLLEGEGRLELGDEPPRTISAGAVVRIPPGVAHLFVVTGETPAKVVVIYSPPLGKDGFIPA</sequence>
<dbReference type="Gene3D" id="2.60.120.10">
    <property type="entry name" value="Jelly Rolls"/>
    <property type="match status" value="1"/>
</dbReference>
<dbReference type="SUPFAM" id="SSF51182">
    <property type="entry name" value="RmlC-like cupins"/>
    <property type="match status" value="1"/>
</dbReference>